<keyword evidence="1" id="KW-1133">Transmembrane helix</keyword>
<reference evidence="2" key="1">
    <citation type="journal article" date="2020" name="mSystems">
        <title>Genome- and Community-Level Interaction Insights into Carbon Utilization and Element Cycling Functions of Hydrothermarchaeota in Hydrothermal Sediment.</title>
        <authorList>
            <person name="Zhou Z."/>
            <person name="Liu Y."/>
            <person name="Xu W."/>
            <person name="Pan J."/>
            <person name="Luo Z.H."/>
            <person name="Li M."/>
        </authorList>
    </citation>
    <scope>NUCLEOTIDE SEQUENCE [LARGE SCALE GENOMIC DNA]</scope>
    <source>
        <strain evidence="2">SpSt-1233</strain>
    </source>
</reference>
<name>A0A7V2AV07_UNCEI</name>
<proteinExistence type="predicted"/>
<keyword evidence="1" id="KW-0812">Transmembrane</keyword>
<keyword evidence="1" id="KW-0472">Membrane</keyword>
<dbReference type="AlphaFoldDB" id="A0A7V2AV07"/>
<protein>
    <submittedName>
        <fullName evidence="2">Uncharacterized protein</fullName>
    </submittedName>
</protein>
<dbReference type="Proteomes" id="UP000886069">
    <property type="component" value="Unassembled WGS sequence"/>
</dbReference>
<dbReference type="EMBL" id="DSEC01000350">
    <property type="protein sequence ID" value="HER43795.1"/>
    <property type="molecule type" value="Genomic_DNA"/>
</dbReference>
<comment type="caution">
    <text evidence="2">The sequence shown here is derived from an EMBL/GenBank/DDBJ whole genome shotgun (WGS) entry which is preliminary data.</text>
</comment>
<gene>
    <name evidence="2" type="ORF">ENO08_04985</name>
</gene>
<evidence type="ECO:0000313" key="2">
    <source>
        <dbReference type="EMBL" id="HER43795.1"/>
    </source>
</evidence>
<evidence type="ECO:0000256" key="1">
    <source>
        <dbReference type="SAM" id="Phobius"/>
    </source>
</evidence>
<accession>A0A7V2AV07</accession>
<feature type="transmembrane region" description="Helical" evidence="1">
    <location>
        <begin position="12"/>
        <end position="33"/>
    </location>
</feature>
<sequence length="65" mass="7224">MNGARIKIHPFIRAALVLFALLLAVYIPLKIYIARSESSDGASREPVLFSIFVTNELNGYREPCG</sequence>
<organism evidence="2">
    <name type="scientific">Eiseniibacteriota bacterium</name>
    <dbReference type="NCBI Taxonomy" id="2212470"/>
    <lineage>
        <taxon>Bacteria</taxon>
        <taxon>Candidatus Eiseniibacteriota</taxon>
    </lineage>
</organism>